<protein>
    <recommendedName>
        <fullName evidence="1">DnaA N-terminal domain-containing protein</fullName>
    </recommendedName>
</protein>
<dbReference type="InterPro" id="IPR024633">
    <property type="entry name" value="DnaA_N_dom"/>
</dbReference>
<evidence type="ECO:0000259" key="1">
    <source>
        <dbReference type="Pfam" id="PF11638"/>
    </source>
</evidence>
<accession>A0A4U1JMZ9</accession>
<sequence>MLMKKAVGRGGATRKYDLLTILGVYALSQGKTLQRQTLRLICLITARYNWQNDHLSVGQTEIARLWSVDTRTVKREMAAFRDRGWLIEKRPAARGRVTVYGLGISRILEDTRSSWEMVGPDLVERLDGPAAEVEDRKVIPFPQIALPEGEGVWPRIARRLQEGDASIYRAWFAALKVDEMAEEVWLKAPSAFHADYVRTHHMSRLEAALALEAPGYGLRLT</sequence>
<dbReference type="InterPro" id="IPR038454">
    <property type="entry name" value="DnaA_N_sf"/>
</dbReference>
<dbReference type="Pfam" id="PF11638">
    <property type="entry name" value="DnaA_N"/>
    <property type="match status" value="1"/>
</dbReference>
<evidence type="ECO:0000313" key="2">
    <source>
        <dbReference type="EMBL" id="TKD15652.1"/>
    </source>
</evidence>
<proteinExistence type="predicted"/>
<reference evidence="2 3" key="1">
    <citation type="submission" date="2019-04" db="EMBL/GenBank/DDBJ databases">
        <title>Draft Whole-Genome sequence of the purple photosynthetic bacterium Rhodobacter capsulatus SP108 with an indigenous class A beta-lactamase.</title>
        <authorList>
            <person name="Robertson S."/>
            <person name="Meyer T.E."/>
            <person name="Kyndt J.A."/>
        </authorList>
    </citation>
    <scope>NUCLEOTIDE SEQUENCE [LARGE SCALE GENOMIC DNA]</scope>
    <source>
        <strain evidence="2 3">SP108</strain>
    </source>
</reference>
<dbReference type="OrthoDB" id="7657434at2"/>
<gene>
    <name evidence="2" type="ORF">FBT96_16085</name>
</gene>
<name>A0A4U1JMZ9_RHOCA</name>
<comment type="caution">
    <text evidence="2">The sequence shown here is derived from an EMBL/GenBank/DDBJ whole genome shotgun (WGS) entry which is preliminary data.</text>
</comment>
<feature type="domain" description="DnaA N-terminal" evidence="1">
    <location>
        <begin position="152"/>
        <end position="210"/>
    </location>
</feature>
<dbReference type="EMBL" id="SWJZ01000077">
    <property type="protein sequence ID" value="TKD15652.1"/>
    <property type="molecule type" value="Genomic_DNA"/>
</dbReference>
<organism evidence="2 3">
    <name type="scientific">Rhodobacter capsulatus</name>
    <name type="common">Rhodopseudomonas capsulata</name>
    <dbReference type="NCBI Taxonomy" id="1061"/>
    <lineage>
        <taxon>Bacteria</taxon>
        <taxon>Pseudomonadati</taxon>
        <taxon>Pseudomonadota</taxon>
        <taxon>Alphaproteobacteria</taxon>
        <taxon>Rhodobacterales</taxon>
        <taxon>Rhodobacter group</taxon>
        <taxon>Rhodobacter</taxon>
    </lineage>
</organism>
<dbReference type="Gene3D" id="3.30.300.180">
    <property type="match status" value="1"/>
</dbReference>
<dbReference type="Proteomes" id="UP000310597">
    <property type="component" value="Unassembled WGS sequence"/>
</dbReference>
<dbReference type="AlphaFoldDB" id="A0A4U1JMZ9"/>
<evidence type="ECO:0000313" key="3">
    <source>
        <dbReference type="Proteomes" id="UP000310597"/>
    </source>
</evidence>